<dbReference type="InterPro" id="IPR001296">
    <property type="entry name" value="Glyco_trans_1"/>
</dbReference>
<dbReference type="Gene3D" id="3.40.50.2000">
    <property type="entry name" value="Glycogen Phosphorylase B"/>
    <property type="match status" value="2"/>
</dbReference>
<keyword evidence="3" id="KW-0328">Glycosyltransferase</keyword>
<dbReference type="InterPro" id="IPR028098">
    <property type="entry name" value="Glyco_trans_4-like_N"/>
</dbReference>
<dbReference type="EC" id="2.4.1.57" evidence="3"/>
<proteinExistence type="predicted"/>
<dbReference type="SUPFAM" id="SSF53756">
    <property type="entry name" value="UDP-Glycosyltransferase/glycogen phosphorylase"/>
    <property type="match status" value="1"/>
</dbReference>
<evidence type="ECO:0000259" key="2">
    <source>
        <dbReference type="Pfam" id="PF13439"/>
    </source>
</evidence>
<feature type="domain" description="Glycosyltransferase subfamily 4-like N-terminal" evidence="2">
    <location>
        <begin position="13"/>
        <end position="166"/>
    </location>
</feature>
<dbReference type="GO" id="GO:1901135">
    <property type="term" value="P:carbohydrate derivative metabolic process"/>
    <property type="evidence" value="ECO:0007669"/>
    <property type="project" value="UniProtKB-ARBA"/>
</dbReference>
<dbReference type="PANTHER" id="PTHR12526:SF630">
    <property type="entry name" value="GLYCOSYLTRANSFERASE"/>
    <property type="match status" value="1"/>
</dbReference>
<sequence length="339" mass="38412">MPNIAFVITKSEVGGAQSWVLEQVKLFNREHNIILITSEPGWLTESISCDDIIIIPQLQKMTSIKALYLMYKALKEKNIDIVVSSSANAGLYSRLTRIFMRFRCIYVSHGWSCLYNGRFLKSIFCYVERLLSHLSDVIWCVSKSDEVKAVNDIGIKKDKIVTSLNAITPLSPRDDRVCENKILFLGRLTHPKRPELICKVVSNNPEYKLDVIGDGEYRDSLRNKYSDYNNISFLGEIENFNEFKQYDVFVLTSDSEGLPMSALEAATAGVPLILSDVGGCSEVIDGNGILITNTETNLSVALETIFTNYERFHSIAKNRKNKFDINNKKEEYSKIIFGD</sequence>
<dbReference type="AlphaFoldDB" id="A0A0T9TKT4"/>
<organism evidence="3 4">
    <name type="scientific">Yersinia aleksiciae</name>
    <dbReference type="NCBI Taxonomy" id="263819"/>
    <lineage>
        <taxon>Bacteria</taxon>
        <taxon>Pseudomonadati</taxon>
        <taxon>Pseudomonadota</taxon>
        <taxon>Gammaproteobacteria</taxon>
        <taxon>Enterobacterales</taxon>
        <taxon>Yersiniaceae</taxon>
        <taxon>Yersinia</taxon>
    </lineage>
</organism>
<reference evidence="4" key="1">
    <citation type="submission" date="2015-03" db="EMBL/GenBank/DDBJ databases">
        <authorList>
            <consortium name="Pathogen Informatics"/>
        </authorList>
    </citation>
    <scope>NUCLEOTIDE SEQUENCE [LARGE SCALE GENOMIC DNA]</scope>
    <source>
        <strain evidence="4">IP27925</strain>
    </source>
</reference>
<dbReference type="Pfam" id="PF13439">
    <property type="entry name" value="Glyco_transf_4"/>
    <property type="match status" value="1"/>
</dbReference>
<name>A0A0T9TKT4_YERAE</name>
<dbReference type="EMBL" id="CQEM01000004">
    <property type="protein sequence ID" value="CNK88858.1"/>
    <property type="molecule type" value="Genomic_DNA"/>
</dbReference>
<keyword evidence="3" id="KW-0808">Transferase</keyword>
<dbReference type="RefSeq" id="WP_050125653.1">
    <property type="nucleotide sequence ID" value="NZ_CQEM01000004.1"/>
</dbReference>
<dbReference type="Pfam" id="PF00534">
    <property type="entry name" value="Glycos_transf_1"/>
    <property type="match status" value="1"/>
</dbReference>
<dbReference type="GO" id="GO:0016757">
    <property type="term" value="F:glycosyltransferase activity"/>
    <property type="evidence" value="ECO:0007669"/>
    <property type="project" value="UniProtKB-KW"/>
</dbReference>
<dbReference type="PANTHER" id="PTHR12526">
    <property type="entry name" value="GLYCOSYLTRANSFERASE"/>
    <property type="match status" value="1"/>
</dbReference>
<evidence type="ECO:0000313" key="3">
    <source>
        <dbReference type="EMBL" id="CNK88858.1"/>
    </source>
</evidence>
<accession>A0A0T9TKT4</accession>
<feature type="domain" description="Glycosyl transferase family 1" evidence="1">
    <location>
        <begin position="179"/>
        <end position="321"/>
    </location>
</feature>
<evidence type="ECO:0000259" key="1">
    <source>
        <dbReference type="Pfam" id="PF00534"/>
    </source>
</evidence>
<gene>
    <name evidence="3" type="primary">pimB</name>
    <name evidence="3" type="ORF">ERS008460_01189</name>
</gene>
<protein>
    <submittedName>
        <fullName evidence="3">Putative glycosyl transferase</fullName>
        <ecNumber evidence="3">2.4.1.57</ecNumber>
    </submittedName>
</protein>
<evidence type="ECO:0000313" key="4">
    <source>
        <dbReference type="Proteomes" id="UP000040088"/>
    </source>
</evidence>
<dbReference type="Proteomes" id="UP000040088">
    <property type="component" value="Unassembled WGS sequence"/>
</dbReference>